<evidence type="ECO:0000259" key="1">
    <source>
        <dbReference type="Pfam" id="PF01966"/>
    </source>
</evidence>
<dbReference type="EMBL" id="CAACYE010000005">
    <property type="protein sequence ID" value="VFA83789.1"/>
    <property type="molecule type" value="Genomic_DNA"/>
</dbReference>
<dbReference type="InterPro" id="IPR006674">
    <property type="entry name" value="HD_domain"/>
</dbReference>
<keyword evidence="2" id="KW-0378">Hydrolase</keyword>
<dbReference type="Pfam" id="PF01966">
    <property type="entry name" value="HD"/>
    <property type="match status" value="1"/>
</dbReference>
<dbReference type="Gene3D" id="1.10.3210.10">
    <property type="entry name" value="Hypothetical protein af1432"/>
    <property type="match status" value="1"/>
</dbReference>
<organism evidence="2">
    <name type="scientific">Nocardia farcinica</name>
    <dbReference type="NCBI Taxonomy" id="37329"/>
    <lineage>
        <taxon>Bacteria</taxon>
        <taxon>Bacillati</taxon>
        <taxon>Actinomycetota</taxon>
        <taxon>Actinomycetes</taxon>
        <taxon>Mycobacteriales</taxon>
        <taxon>Nocardiaceae</taxon>
        <taxon>Nocardia</taxon>
    </lineage>
</organism>
<dbReference type="GO" id="GO:0016787">
    <property type="term" value="F:hydrolase activity"/>
    <property type="evidence" value="ECO:0007669"/>
    <property type="project" value="UniProtKB-KW"/>
</dbReference>
<dbReference type="SUPFAM" id="SSF109604">
    <property type="entry name" value="HD-domain/PDEase-like"/>
    <property type="match status" value="1"/>
</dbReference>
<evidence type="ECO:0000313" key="2">
    <source>
        <dbReference type="EMBL" id="VFA83789.1"/>
    </source>
</evidence>
<name>A0A449GY52_NOCFR</name>
<reference evidence="2" key="1">
    <citation type="submission" date="2019-02" db="EMBL/GenBank/DDBJ databases">
        <authorList>
            <consortium name="Pathogen Informatics"/>
        </authorList>
    </citation>
    <scope>NUCLEOTIDE SEQUENCE</scope>
    <source>
        <strain evidence="2">3012STDY6733949</strain>
    </source>
</reference>
<sequence length="234" mass="24870">MAASVSGLPRQSPAANHLGEDVTAHLPDPAAVPGTAGMRPADVEVWRHAVRHLPVRSNDVHTAYSYGLAAALCDLYPEADRDVVLPAIILHDTGWSRIPEDEVLQAIRPGGGRADLVVRHEKEGAAIAAEILTGLGRDPATIARIVAIVDGHDSRPVALGLDDALVKDADKLWRLTPHGVGTVMDWFGLTRPQAHALIGSRVHEHLCTDAARAMARGLAAIATMDSDPRRIVLG</sequence>
<proteinExistence type="predicted"/>
<feature type="domain" description="HD" evidence="1">
    <location>
        <begin position="61"/>
        <end position="172"/>
    </location>
</feature>
<gene>
    <name evidence="2" type="ORF">NCTC1935_01616</name>
</gene>
<accession>A0A449GY52</accession>
<dbReference type="AlphaFoldDB" id="A0A449GY52"/>
<protein>
    <submittedName>
        <fullName evidence="2">Predicted HD superfamily hydrolase</fullName>
    </submittedName>
</protein>